<name>A0ABV1QER0_STRMI</name>
<organism evidence="1 2">
    <name type="scientific">Streptomyces microflavus</name>
    <name type="common">Streptomyces lipmanii</name>
    <dbReference type="NCBI Taxonomy" id="1919"/>
    <lineage>
        <taxon>Bacteria</taxon>
        <taxon>Bacillati</taxon>
        <taxon>Actinomycetota</taxon>
        <taxon>Actinomycetes</taxon>
        <taxon>Kitasatosporales</taxon>
        <taxon>Streptomycetaceae</taxon>
        <taxon>Streptomyces</taxon>
    </lineage>
</organism>
<accession>A0ABV1QER0</accession>
<sequence>MENVRITWVQDGEQRESAVTYSPSAAEDYKGYKEAEDGVSDVRIVPAHP</sequence>
<evidence type="ECO:0000313" key="1">
    <source>
        <dbReference type="EMBL" id="MER0429660.1"/>
    </source>
</evidence>
<gene>
    <name evidence="1" type="ORF">ABR748_36575</name>
</gene>
<keyword evidence="2" id="KW-1185">Reference proteome</keyword>
<proteinExistence type="predicted"/>
<dbReference type="Proteomes" id="UP001456562">
    <property type="component" value="Unassembled WGS sequence"/>
</dbReference>
<dbReference type="RefSeq" id="WP_350241685.1">
    <property type="nucleotide sequence ID" value="NZ_JBEJUE010000068.1"/>
</dbReference>
<evidence type="ECO:0008006" key="3">
    <source>
        <dbReference type="Google" id="ProtNLM"/>
    </source>
</evidence>
<dbReference type="EMBL" id="JBEJUE010000068">
    <property type="protein sequence ID" value="MER0429660.1"/>
    <property type="molecule type" value="Genomic_DNA"/>
</dbReference>
<protein>
    <recommendedName>
        <fullName evidence="3">Hypervirulence associated protein TUDOR domain-containing protein</fullName>
    </recommendedName>
</protein>
<evidence type="ECO:0000313" key="2">
    <source>
        <dbReference type="Proteomes" id="UP001456562"/>
    </source>
</evidence>
<comment type="caution">
    <text evidence="1">The sequence shown here is derived from an EMBL/GenBank/DDBJ whole genome shotgun (WGS) entry which is preliminary data.</text>
</comment>
<reference evidence="1 2" key="1">
    <citation type="submission" date="2024-01" db="EMBL/GenBank/DDBJ databases">
        <title>Metagenomic exploration of the rhizosphere soil microbial community and their significance in facilitating the development of wild simulated ginseng.</title>
        <authorList>
            <person name="Huang J."/>
        </authorList>
    </citation>
    <scope>NUCLEOTIDE SEQUENCE [LARGE SCALE GENOMIC DNA]</scope>
    <source>
        <strain evidence="1 2">WY141</strain>
    </source>
</reference>